<dbReference type="CDD" id="cd23992">
    <property type="entry name" value="PBP_GOBP"/>
    <property type="match status" value="1"/>
</dbReference>
<keyword evidence="3" id="KW-0964">Secreted</keyword>
<dbReference type="RefSeq" id="XP_017021893.1">
    <property type="nucleotide sequence ID" value="XM_017166404.3"/>
</dbReference>
<evidence type="ECO:0000256" key="4">
    <source>
        <dbReference type="ARBA" id="ARBA00022729"/>
    </source>
</evidence>
<feature type="signal peptide" evidence="6">
    <location>
        <begin position="1"/>
        <end position="18"/>
    </location>
</feature>
<protein>
    <submittedName>
        <fullName evidence="8">General odorant-binding protein 99a</fullName>
    </submittedName>
</protein>
<dbReference type="OrthoDB" id="7732931at2759"/>
<dbReference type="GO" id="GO:0007608">
    <property type="term" value="P:sensory perception of smell"/>
    <property type="evidence" value="ECO:0007669"/>
    <property type="project" value="TreeGrafter"/>
</dbReference>
<dbReference type="Gene3D" id="1.10.238.20">
    <property type="entry name" value="Pheromone/general odorant binding protein domain"/>
    <property type="match status" value="1"/>
</dbReference>
<name>A0A6P4IH69_DROKI</name>
<comment type="subcellular location">
    <subcellularLocation>
        <location evidence="1">Secreted</location>
    </subcellularLocation>
</comment>
<feature type="chain" id="PRO_5028168496" evidence="6">
    <location>
        <begin position="19"/>
        <end position="151"/>
    </location>
</feature>
<dbReference type="InterPro" id="IPR036728">
    <property type="entry name" value="PBP_GOBP_sf"/>
</dbReference>
<dbReference type="GO" id="GO:0005549">
    <property type="term" value="F:odorant binding"/>
    <property type="evidence" value="ECO:0007669"/>
    <property type="project" value="InterPro"/>
</dbReference>
<evidence type="ECO:0000256" key="3">
    <source>
        <dbReference type="ARBA" id="ARBA00022525"/>
    </source>
</evidence>
<sequence length="151" mass="17303">MNTLLAICVLVGLSLALADYRRRNRHDVLTYREECVKELDLPADLVEKFKKLEYPNETQTQCYFQCVFSKWELFNNQTGFNVDNIHQQLVNHPTDNNEAFQGNLAGCVDQNEQGSSACEWAYRGATCLLRENLAEIQKSLAPKVWDEAVLT</sequence>
<evidence type="ECO:0000256" key="6">
    <source>
        <dbReference type="SAM" id="SignalP"/>
    </source>
</evidence>
<evidence type="ECO:0000313" key="8">
    <source>
        <dbReference type="RefSeq" id="XP_017021893.1"/>
    </source>
</evidence>
<keyword evidence="5" id="KW-1015">Disulfide bond</keyword>
<dbReference type="PANTHER" id="PTHR11857:SF46">
    <property type="entry name" value="GENERAL ODORANT-BINDING PROTEIN 99A-RELATED"/>
    <property type="match status" value="1"/>
</dbReference>
<reference evidence="8" key="1">
    <citation type="submission" date="2025-08" db="UniProtKB">
        <authorList>
            <consortium name="RefSeq"/>
        </authorList>
    </citation>
    <scope>IDENTIFICATION</scope>
    <source>
        <strain evidence="8">14028-0561.14</strain>
        <tissue evidence="8">Whole fly</tissue>
    </source>
</reference>
<gene>
    <name evidence="8" type="primary">LOC108074379</name>
</gene>
<dbReference type="GO" id="GO:0005615">
    <property type="term" value="C:extracellular space"/>
    <property type="evidence" value="ECO:0007669"/>
    <property type="project" value="TreeGrafter"/>
</dbReference>
<accession>A0A6P4IH69</accession>
<dbReference type="PANTHER" id="PTHR11857">
    <property type="entry name" value="ODORANT BINDING PROTEIN-RELATED"/>
    <property type="match status" value="1"/>
</dbReference>
<dbReference type="InterPro" id="IPR006170">
    <property type="entry name" value="PBP/GOBP"/>
</dbReference>
<keyword evidence="4 6" id="KW-0732">Signal</keyword>
<evidence type="ECO:0000313" key="7">
    <source>
        <dbReference type="Proteomes" id="UP001652661"/>
    </source>
</evidence>
<evidence type="ECO:0000256" key="1">
    <source>
        <dbReference type="ARBA" id="ARBA00004613"/>
    </source>
</evidence>
<evidence type="ECO:0000256" key="5">
    <source>
        <dbReference type="ARBA" id="ARBA00023157"/>
    </source>
</evidence>
<dbReference type="Proteomes" id="UP001652661">
    <property type="component" value="Chromosome 3R"/>
</dbReference>
<dbReference type="GeneID" id="108074379"/>
<organism evidence="7 8">
    <name type="scientific">Drosophila kikkawai</name>
    <name type="common">Fruit fly</name>
    <dbReference type="NCBI Taxonomy" id="30033"/>
    <lineage>
        <taxon>Eukaryota</taxon>
        <taxon>Metazoa</taxon>
        <taxon>Ecdysozoa</taxon>
        <taxon>Arthropoda</taxon>
        <taxon>Hexapoda</taxon>
        <taxon>Insecta</taxon>
        <taxon>Pterygota</taxon>
        <taxon>Neoptera</taxon>
        <taxon>Endopterygota</taxon>
        <taxon>Diptera</taxon>
        <taxon>Brachycera</taxon>
        <taxon>Muscomorpha</taxon>
        <taxon>Ephydroidea</taxon>
        <taxon>Drosophilidae</taxon>
        <taxon>Drosophila</taxon>
        <taxon>Sophophora</taxon>
    </lineage>
</organism>
<dbReference type="SUPFAM" id="SSF47565">
    <property type="entry name" value="Insect pheromone/odorant-binding proteins"/>
    <property type="match status" value="1"/>
</dbReference>
<comment type="similarity">
    <text evidence="2">Belongs to the PBP/GOBP family.</text>
</comment>
<proteinExistence type="inferred from homology"/>
<dbReference type="Pfam" id="PF01395">
    <property type="entry name" value="PBP_GOBP"/>
    <property type="match status" value="1"/>
</dbReference>
<keyword evidence="7" id="KW-1185">Reference proteome</keyword>
<dbReference type="SMART" id="SM00708">
    <property type="entry name" value="PhBP"/>
    <property type="match status" value="1"/>
</dbReference>
<evidence type="ECO:0000256" key="2">
    <source>
        <dbReference type="ARBA" id="ARBA00008098"/>
    </source>
</evidence>
<dbReference type="AlphaFoldDB" id="A0A6P4IH69"/>